<dbReference type="Pfam" id="PF00455">
    <property type="entry name" value="DeoRC"/>
    <property type="match status" value="1"/>
</dbReference>
<sequence>MTRSSTAGAHDDDGALALSGPARPGERNRERTAMSRAQRLGAVLDLLAETGQVEVEDIVTTLNVSAATARRDLDALASQQMLTRTRGGAIGQSVAYDLPLRYKHDQHAQQKLRIAQAASALVPRGAVVGLSGGTTSTAIATALASRSDLLEPSPYPNLTVVTNAINIAAQLVIRPQIKIVVTGGVVHSRSYELVGPYTDAVLEKITMDVAFIAVDAIDPVIGPTVHDEGEASVNSLMARRATRAVFVADSSKMGRTAFATVTGPTSLTTLITDTGITDEQRAAFIERGYEIIVV</sequence>
<dbReference type="AlphaFoldDB" id="A0A7W4YL95"/>
<evidence type="ECO:0000256" key="4">
    <source>
        <dbReference type="SAM" id="MobiDB-lite"/>
    </source>
</evidence>
<feature type="compositionally biased region" description="Basic and acidic residues" evidence="4">
    <location>
        <begin position="24"/>
        <end position="33"/>
    </location>
</feature>
<dbReference type="InterPro" id="IPR036388">
    <property type="entry name" value="WH-like_DNA-bd_sf"/>
</dbReference>
<dbReference type="GO" id="GO:0003677">
    <property type="term" value="F:DNA binding"/>
    <property type="evidence" value="ECO:0007669"/>
    <property type="project" value="UniProtKB-KW"/>
</dbReference>
<accession>A0A7W4YL95</accession>
<feature type="region of interest" description="Disordered" evidence="4">
    <location>
        <begin position="1"/>
        <end position="33"/>
    </location>
</feature>
<feature type="domain" description="HTH deoR-type" evidence="5">
    <location>
        <begin position="36"/>
        <end position="91"/>
    </location>
</feature>
<keyword evidence="1" id="KW-0805">Transcription regulation</keyword>
<dbReference type="SMART" id="SM00420">
    <property type="entry name" value="HTH_DEOR"/>
    <property type="match status" value="1"/>
</dbReference>
<protein>
    <submittedName>
        <fullName evidence="6">DeoR family transcriptional regulator of aga operon</fullName>
    </submittedName>
</protein>
<dbReference type="Gene3D" id="1.10.10.10">
    <property type="entry name" value="Winged helix-like DNA-binding domain superfamily/Winged helix DNA-binding domain"/>
    <property type="match status" value="1"/>
</dbReference>
<evidence type="ECO:0000256" key="3">
    <source>
        <dbReference type="ARBA" id="ARBA00023163"/>
    </source>
</evidence>
<evidence type="ECO:0000313" key="6">
    <source>
        <dbReference type="EMBL" id="MBB2968439.1"/>
    </source>
</evidence>
<keyword evidence="2" id="KW-0238">DNA-binding</keyword>
<dbReference type="EMBL" id="JACHVP010000003">
    <property type="protein sequence ID" value="MBB2968439.1"/>
    <property type="molecule type" value="Genomic_DNA"/>
</dbReference>
<dbReference type="InterPro" id="IPR037171">
    <property type="entry name" value="NagB/RpiA_transferase-like"/>
</dbReference>
<dbReference type="SUPFAM" id="SSF100950">
    <property type="entry name" value="NagB/RpiA/CoA transferase-like"/>
    <property type="match status" value="1"/>
</dbReference>
<dbReference type="InterPro" id="IPR050313">
    <property type="entry name" value="Carb_Metab_HTH_regulators"/>
</dbReference>
<dbReference type="InterPro" id="IPR001034">
    <property type="entry name" value="DeoR_HTH"/>
</dbReference>
<proteinExistence type="predicted"/>
<dbReference type="PRINTS" id="PR00037">
    <property type="entry name" value="HTHLACR"/>
</dbReference>
<dbReference type="PANTHER" id="PTHR30363">
    <property type="entry name" value="HTH-TYPE TRANSCRIPTIONAL REGULATOR SRLR-RELATED"/>
    <property type="match status" value="1"/>
</dbReference>
<dbReference type="GO" id="GO:0003700">
    <property type="term" value="F:DNA-binding transcription factor activity"/>
    <property type="evidence" value="ECO:0007669"/>
    <property type="project" value="InterPro"/>
</dbReference>
<dbReference type="InterPro" id="IPR014036">
    <property type="entry name" value="DeoR-like_C"/>
</dbReference>
<reference evidence="6 7" key="1">
    <citation type="submission" date="2020-08" db="EMBL/GenBank/DDBJ databases">
        <title>Sequencing the genomes of 1000 actinobacteria strains.</title>
        <authorList>
            <person name="Klenk H.-P."/>
        </authorList>
    </citation>
    <scope>NUCLEOTIDE SEQUENCE [LARGE SCALE GENOMIC DNA]</scope>
    <source>
        <strain evidence="6 7">DSM 20146</strain>
    </source>
</reference>
<dbReference type="InterPro" id="IPR018356">
    <property type="entry name" value="Tscrpt_reg_HTH_DeoR_CS"/>
</dbReference>
<dbReference type="PROSITE" id="PS51000">
    <property type="entry name" value="HTH_DEOR_2"/>
    <property type="match status" value="1"/>
</dbReference>
<gene>
    <name evidence="6" type="ORF">FHX33_003209</name>
</gene>
<dbReference type="PROSITE" id="PS00894">
    <property type="entry name" value="HTH_DEOR_1"/>
    <property type="match status" value="1"/>
</dbReference>
<dbReference type="PANTHER" id="PTHR30363:SF44">
    <property type="entry name" value="AGA OPERON TRANSCRIPTIONAL REPRESSOR-RELATED"/>
    <property type="match status" value="1"/>
</dbReference>
<evidence type="ECO:0000313" key="7">
    <source>
        <dbReference type="Proteomes" id="UP000538196"/>
    </source>
</evidence>
<evidence type="ECO:0000256" key="2">
    <source>
        <dbReference type="ARBA" id="ARBA00023125"/>
    </source>
</evidence>
<dbReference type="SUPFAM" id="SSF46785">
    <property type="entry name" value="Winged helix' DNA-binding domain"/>
    <property type="match status" value="1"/>
</dbReference>
<name>A0A7W4YL95_LEIAQ</name>
<keyword evidence="7" id="KW-1185">Reference proteome</keyword>
<dbReference type="Pfam" id="PF08220">
    <property type="entry name" value="HTH_DeoR"/>
    <property type="match status" value="1"/>
</dbReference>
<dbReference type="SMART" id="SM01134">
    <property type="entry name" value="DeoRC"/>
    <property type="match status" value="1"/>
</dbReference>
<dbReference type="InterPro" id="IPR036390">
    <property type="entry name" value="WH_DNA-bd_sf"/>
</dbReference>
<organism evidence="6 7">
    <name type="scientific">Leifsonia aquatica</name>
    <name type="common">Corynebacterium aquaticum</name>
    <dbReference type="NCBI Taxonomy" id="144185"/>
    <lineage>
        <taxon>Bacteria</taxon>
        <taxon>Bacillati</taxon>
        <taxon>Actinomycetota</taxon>
        <taxon>Actinomycetes</taxon>
        <taxon>Micrococcales</taxon>
        <taxon>Microbacteriaceae</taxon>
        <taxon>Leifsonia</taxon>
    </lineage>
</organism>
<evidence type="ECO:0000259" key="5">
    <source>
        <dbReference type="PROSITE" id="PS51000"/>
    </source>
</evidence>
<comment type="caution">
    <text evidence="6">The sequence shown here is derived from an EMBL/GenBank/DDBJ whole genome shotgun (WGS) entry which is preliminary data.</text>
</comment>
<dbReference type="Gene3D" id="3.40.50.1360">
    <property type="match status" value="1"/>
</dbReference>
<evidence type="ECO:0000256" key="1">
    <source>
        <dbReference type="ARBA" id="ARBA00023015"/>
    </source>
</evidence>
<keyword evidence="3" id="KW-0804">Transcription</keyword>
<dbReference type="Proteomes" id="UP000538196">
    <property type="component" value="Unassembled WGS sequence"/>
</dbReference>